<feature type="transmembrane region" description="Helical" evidence="1">
    <location>
        <begin position="102"/>
        <end position="118"/>
    </location>
</feature>
<feature type="transmembrane region" description="Helical" evidence="1">
    <location>
        <begin position="125"/>
        <end position="147"/>
    </location>
</feature>
<feature type="transmembrane region" description="Helical" evidence="1">
    <location>
        <begin position="39"/>
        <end position="59"/>
    </location>
</feature>
<sequence>MKVQDVLVGLFFIVIGVLMIEHAADLKPPRHLKFGPGFFPLLIGSGLILVGGVIALLGLRTLRTEPLWHRPEWSRTRQGWVRFCSIPAAVALYVLIVDAAGFLLTAVLVMVLVLAVSGEPLRRSVPAGAVTAVVLTAIFASVLHVPLPWGPLQNISGWLLW</sequence>
<keyword evidence="1" id="KW-0472">Membrane</keyword>
<name>A0A060DRN7_9PROT</name>
<organism evidence="3 4">
    <name type="scientific">Azospirillum argentinense</name>
    <dbReference type="NCBI Taxonomy" id="2970906"/>
    <lineage>
        <taxon>Bacteria</taxon>
        <taxon>Pseudomonadati</taxon>
        <taxon>Pseudomonadota</taxon>
        <taxon>Alphaproteobacteria</taxon>
        <taxon>Rhodospirillales</taxon>
        <taxon>Azospirillaceae</taxon>
        <taxon>Azospirillum</taxon>
    </lineage>
</organism>
<feature type="transmembrane region" description="Helical" evidence="1">
    <location>
        <begin position="79"/>
        <end position="96"/>
    </location>
</feature>
<keyword evidence="1" id="KW-0812">Transmembrane</keyword>
<gene>
    <name evidence="3" type="ORF">ABAZ39_26110</name>
</gene>
<proteinExistence type="predicted"/>
<dbReference type="Pfam" id="PF07331">
    <property type="entry name" value="TctB"/>
    <property type="match status" value="1"/>
</dbReference>
<keyword evidence="3" id="KW-0614">Plasmid</keyword>
<keyword evidence="1" id="KW-1133">Transmembrane helix</keyword>
<dbReference type="Proteomes" id="UP000027186">
    <property type="component" value="Plasmid AbAZ39_p2"/>
</dbReference>
<accession>A0A060DRN7</accession>
<geneLocation type="plasmid" evidence="3 4">
    <name>AbAZ39_p2</name>
</geneLocation>
<dbReference type="RefSeq" id="WP_040136824.1">
    <property type="nucleotide sequence ID" value="NZ_CP007795.1"/>
</dbReference>
<evidence type="ECO:0000259" key="2">
    <source>
        <dbReference type="Pfam" id="PF07331"/>
    </source>
</evidence>
<dbReference type="InterPro" id="IPR009936">
    <property type="entry name" value="DUF1468"/>
</dbReference>
<evidence type="ECO:0000313" key="4">
    <source>
        <dbReference type="Proteomes" id="UP000027186"/>
    </source>
</evidence>
<evidence type="ECO:0000313" key="3">
    <source>
        <dbReference type="EMBL" id="AIB15370.1"/>
    </source>
</evidence>
<protein>
    <recommendedName>
        <fullName evidence="2">DUF1468 domain-containing protein</fullName>
    </recommendedName>
</protein>
<dbReference type="AlphaFoldDB" id="A0A060DRN7"/>
<evidence type="ECO:0000256" key="1">
    <source>
        <dbReference type="SAM" id="Phobius"/>
    </source>
</evidence>
<feature type="domain" description="DUF1468" evidence="2">
    <location>
        <begin position="7"/>
        <end position="148"/>
    </location>
</feature>
<dbReference type="EMBL" id="CP007795">
    <property type="protein sequence ID" value="AIB15370.1"/>
    <property type="molecule type" value="Genomic_DNA"/>
</dbReference>
<dbReference type="KEGG" id="abq:ABAZ39_26110"/>
<reference evidence="3 4" key="1">
    <citation type="journal article" date="2014" name="Genome Announc.">
        <title>Complete Genome Sequence of the Model Rhizosphere Strain Azospirillum brasilense Az39, Successfully Applied in Agriculture.</title>
        <authorList>
            <person name="Rivera D."/>
            <person name="Revale S."/>
            <person name="Molina R."/>
            <person name="Gualpa J."/>
            <person name="Puente M."/>
            <person name="Maroniche G."/>
            <person name="Paris G."/>
            <person name="Baker D."/>
            <person name="Clavijo B."/>
            <person name="McLay K."/>
            <person name="Spaepen S."/>
            <person name="Perticari A."/>
            <person name="Vazquez M."/>
            <person name="Wisniewski-Dye F."/>
            <person name="Watkins C."/>
            <person name="Martinez-Abarca F."/>
            <person name="Vanderleyden J."/>
            <person name="Cassan F."/>
        </authorList>
    </citation>
    <scope>NUCLEOTIDE SEQUENCE [LARGE SCALE GENOMIC DNA]</scope>
    <source>
        <strain evidence="3 4">Az39</strain>
        <plasmid evidence="3">AbAZ39_p2</plasmid>
    </source>
</reference>